<dbReference type="InParanoid" id="A0A132B5I0"/>
<keyword evidence="1 2" id="KW-0147">Chitin-binding</keyword>
<sequence length="590" mass="62318">MSPVVTALSLALVVINIKAGTPDSSLCSSIWLTVADHHARPPPETYVLSSETYTLAALPGQTFGLIPPNPPITNLPGPIPSYPNFWNPTVVIIPPIVTTPSLIIPTLPPILQSLLISKTPTSPNPLPTIHPTTPVPPYDRTTTQLAGTRVSTQEPQLAQTSSFPDPVSCFGNICPAGECCSQYNYCGTTSDFCGIGCQPEGGICWSPIQSSSLLAPLPALTSTTPTASPVPPGNAACDEWAAPDAGVCSIPDQSTPLANTPAPSPSPIVSKVPPPIDMTSTIIVPSSTPSPSPIPRPDYLNCDASYTTPQSGTWHEIFFGKGVTESPVNPGNPNNTPPVIGSGYSMDLQTSITYACLVVEYCLEFGYANILESIDLHLVEVSGDTVYWECVGYPKNVGSGNYFTVSNSSVLVTYGYDLTLPVASSAAVDIIPATSTQAPPLYLPSSTALGPSPTPCIAPTALAYHNCASTFTPSNDEGNSWNQVFYGSCATEDPNNPGNSDAGVYPPLTQEYAPGPIALMQDVSCSILDDCTNWAYGQYYENIDLHLLQDSPSEAHWGCVAYYSKAQGNYFDVQNANVLLAFGYDFVFSG</sequence>
<reference evidence="5 6" key="1">
    <citation type="submission" date="2015-10" db="EMBL/GenBank/DDBJ databases">
        <title>Full genome of DAOMC 229536 Phialocephala scopiformis, a fungal endophyte of spruce producing the potent anti-insectan compound rugulosin.</title>
        <authorList>
            <consortium name="DOE Joint Genome Institute"/>
            <person name="Walker A.K."/>
            <person name="Frasz S.L."/>
            <person name="Seifert K.A."/>
            <person name="Miller J.D."/>
            <person name="Mondo S.J."/>
            <person name="Labutti K."/>
            <person name="Lipzen A."/>
            <person name="Dockter R."/>
            <person name="Kennedy M."/>
            <person name="Grigoriev I.V."/>
            <person name="Spatafora J.W."/>
        </authorList>
    </citation>
    <scope>NUCLEOTIDE SEQUENCE [LARGE SCALE GENOMIC DNA]</scope>
    <source>
        <strain evidence="5 6">CBS 120377</strain>
    </source>
</reference>
<dbReference type="Pfam" id="PF00187">
    <property type="entry name" value="Chitin_bind_1"/>
    <property type="match status" value="1"/>
</dbReference>
<gene>
    <name evidence="5" type="ORF">LY89DRAFT_726064</name>
</gene>
<dbReference type="CDD" id="cd11618">
    <property type="entry name" value="ChtBD1_1"/>
    <property type="match status" value="1"/>
</dbReference>
<organism evidence="5 6">
    <name type="scientific">Mollisia scopiformis</name>
    <name type="common">Conifer needle endophyte fungus</name>
    <name type="synonym">Phialocephala scopiformis</name>
    <dbReference type="NCBI Taxonomy" id="149040"/>
    <lineage>
        <taxon>Eukaryota</taxon>
        <taxon>Fungi</taxon>
        <taxon>Dikarya</taxon>
        <taxon>Ascomycota</taxon>
        <taxon>Pezizomycotina</taxon>
        <taxon>Leotiomycetes</taxon>
        <taxon>Helotiales</taxon>
        <taxon>Mollisiaceae</taxon>
        <taxon>Mollisia</taxon>
    </lineage>
</organism>
<dbReference type="EMBL" id="KQ947442">
    <property type="protein sequence ID" value="KUJ06927.1"/>
    <property type="molecule type" value="Genomic_DNA"/>
</dbReference>
<feature type="domain" description="Chitin-binding type-1" evidence="4">
    <location>
        <begin position="166"/>
        <end position="206"/>
    </location>
</feature>
<evidence type="ECO:0000256" key="2">
    <source>
        <dbReference type="PROSITE-ProRule" id="PRU00261"/>
    </source>
</evidence>
<dbReference type="AlphaFoldDB" id="A0A132B5I0"/>
<dbReference type="Proteomes" id="UP000070700">
    <property type="component" value="Unassembled WGS sequence"/>
</dbReference>
<evidence type="ECO:0000256" key="3">
    <source>
        <dbReference type="SAM" id="SignalP"/>
    </source>
</evidence>
<protein>
    <recommendedName>
        <fullName evidence="4">Chitin-binding type-1 domain-containing protein</fullName>
    </recommendedName>
</protein>
<dbReference type="GO" id="GO:0008061">
    <property type="term" value="F:chitin binding"/>
    <property type="evidence" value="ECO:0007669"/>
    <property type="project" value="UniProtKB-UniRule"/>
</dbReference>
<dbReference type="OrthoDB" id="3565365at2759"/>
<evidence type="ECO:0000313" key="5">
    <source>
        <dbReference type="EMBL" id="KUJ06927.1"/>
    </source>
</evidence>
<dbReference type="InterPro" id="IPR001002">
    <property type="entry name" value="Chitin-bd_1"/>
</dbReference>
<evidence type="ECO:0000259" key="4">
    <source>
        <dbReference type="PROSITE" id="PS50941"/>
    </source>
</evidence>
<feature type="signal peptide" evidence="3">
    <location>
        <begin position="1"/>
        <end position="19"/>
    </location>
</feature>
<evidence type="ECO:0000313" key="6">
    <source>
        <dbReference type="Proteomes" id="UP000070700"/>
    </source>
</evidence>
<keyword evidence="3" id="KW-0732">Signal</keyword>
<dbReference type="Gene3D" id="3.30.60.10">
    <property type="entry name" value="Endochitinase-like"/>
    <property type="match status" value="1"/>
</dbReference>
<proteinExistence type="predicted"/>
<feature type="disulfide bond" evidence="2">
    <location>
        <begin position="174"/>
        <end position="186"/>
    </location>
</feature>
<feature type="chain" id="PRO_5007287865" description="Chitin-binding type-1 domain-containing protein" evidence="3">
    <location>
        <begin position="20"/>
        <end position="590"/>
    </location>
</feature>
<evidence type="ECO:0000256" key="1">
    <source>
        <dbReference type="ARBA" id="ARBA00022669"/>
    </source>
</evidence>
<dbReference type="SMART" id="SM00270">
    <property type="entry name" value="ChtBD1"/>
    <property type="match status" value="1"/>
</dbReference>
<keyword evidence="2" id="KW-1015">Disulfide bond</keyword>
<dbReference type="KEGG" id="psco:LY89DRAFT_726064"/>
<name>A0A132B5I0_MOLSC</name>
<feature type="disulfide bond" evidence="2">
    <location>
        <begin position="179"/>
        <end position="193"/>
    </location>
</feature>
<keyword evidence="6" id="KW-1185">Reference proteome</keyword>
<dbReference type="InterPro" id="IPR036861">
    <property type="entry name" value="Endochitinase-like_sf"/>
</dbReference>
<dbReference type="SUPFAM" id="SSF57016">
    <property type="entry name" value="Plant lectins/antimicrobial peptides"/>
    <property type="match status" value="1"/>
</dbReference>
<dbReference type="PROSITE" id="PS50941">
    <property type="entry name" value="CHIT_BIND_I_2"/>
    <property type="match status" value="1"/>
</dbReference>
<dbReference type="RefSeq" id="XP_018061282.1">
    <property type="nucleotide sequence ID" value="XM_018219024.1"/>
</dbReference>
<accession>A0A132B5I0</accession>
<comment type="caution">
    <text evidence="2">Lacks conserved residue(s) required for the propagation of feature annotation.</text>
</comment>
<dbReference type="GeneID" id="28828750"/>